<sequence>MTILGQKIPFLVIVLLGVLMSAVVLVVIASSTKGARLLELEEEVGALERENRELTSKLVSNTSLLLVEEKSQELGMIKPENVVYLETQEQIAKLP</sequence>
<dbReference type="Proteomes" id="UP000034611">
    <property type="component" value="Unassembled WGS sequence"/>
</dbReference>
<evidence type="ECO:0000313" key="2">
    <source>
        <dbReference type="EMBL" id="KKS80020.1"/>
    </source>
</evidence>
<proteinExistence type="predicted"/>
<reference evidence="2 3" key="1">
    <citation type="journal article" date="2015" name="Nature">
        <title>rRNA introns, odd ribosomes, and small enigmatic genomes across a large radiation of phyla.</title>
        <authorList>
            <person name="Brown C.T."/>
            <person name="Hug L.A."/>
            <person name="Thomas B.C."/>
            <person name="Sharon I."/>
            <person name="Castelle C.J."/>
            <person name="Singh A."/>
            <person name="Wilkins M.J."/>
            <person name="Williams K.H."/>
            <person name="Banfield J.F."/>
        </authorList>
    </citation>
    <scope>NUCLEOTIDE SEQUENCE [LARGE SCALE GENOMIC DNA]</scope>
</reference>
<evidence type="ECO:0000313" key="3">
    <source>
        <dbReference type="Proteomes" id="UP000034611"/>
    </source>
</evidence>
<evidence type="ECO:0000256" key="1">
    <source>
        <dbReference type="SAM" id="Phobius"/>
    </source>
</evidence>
<name>A0A0G1C2Z0_9BACT</name>
<keyword evidence="1" id="KW-1133">Transmembrane helix</keyword>
<evidence type="ECO:0008006" key="4">
    <source>
        <dbReference type="Google" id="ProtNLM"/>
    </source>
</evidence>
<gene>
    <name evidence="2" type="ORF">UV56_C0030G0005</name>
</gene>
<dbReference type="AlphaFoldDB" id="A0A0G1C2Z0"/>
<keyword evidence="1" id="KW-0472">Membrane</keyword>
<accession>A0A0G1C2Z0</accession>
<comment type="caution">
    <text evidence="2">The sequence shown here is derived from an EMBL/GenBank/DDBJ whole genome shotgun (WGS) entry which is preliminary data.</text>
</comment>
<dbReference type="EMBL" id="LCEY01000030">
    <property type="protein sequence ID" value="KKS80020.1"/>
    <property type="molecule type" value="Genomic_DNA"/>
</dbReference>
<keyword evidence="1" id="KW-0812">Transmembrane</keyword>
<feature type="transmembrane region" description="Helical" evidence="1">
    <location>
        <begin position="6"/>
        <end position="28"/>
    </location>
</feature>
<organism evidence="2 3">
    <name type="scientific">Candidatus Woesebacteria bacterium GW2011_GWC1_43_10b</name>
    <dbReference type="NCBI Taxonomy" id="1618585"/>
    <lineage>
        <taxon>Bacteria</taxon>
        <taxon>Candidatus Woeseibacteriota</taxon>
    </lineage>
</organism>
<protein>
    <recommendedName>
        <fullName evidence="4">Cell division protein FtsL</fullName>
    </recommendedName>
</protein>